<dbReference type="GeneID" id="4982092"/>
<proteinExistence type="inferred from homology"/>
<feature type="domain" description="GST N-terminal" evidence="2">
    <location>
        <begin position="72"/>
        <end position="164"/>
    </location>
</feature>
<dbReference type="AlphaFoldDB" id="A0AAJ8BY17"/>
<dbReference type="SFLD" id="SFLDG00358">
    <property type="entry name" value="Main_(cytGST)"/>
    <property type="match status" value="1"/>
</dbReference>
<gene>
    <name evidence="4" type="ORF">An07g08230</name>
</gene>
<protein>
    <recommendedName>
        <fullName evidence="5">Glutathione S-transferase</fullName>
    </recommendedName>
</protein>
<dbReference type="InterPro" id="IPR036249">
    <property type="entry name" value="Thioredoxin-like_sf"/>
</dbReference>
<dbReference type="InterPro" id="IPR036282">
    <property type="entry name" value="Glutathione-S-Trfase_C_sf"/>
</dbReference>
<dbReference type="SUPFAM" id="SSF52833">
    <property type="entry name" value="Thioredoxin-like"/>
    <property type="match status" value="1"/>
</dbReference>
<accession>A0AAJ8BY17</accession>
<name>A0AAJ8BY17_ASPNG</name>
<dbReference type="InterPro" id="IPR040079">
    <property type="entry name" value="Glutathione_S-Trfase"/>
</dbReference>
<evidence type="ECO:0000259" key="2">
    <source>
        <dbReference type="PROSITE" id="PS50404"/>
    </source>
</evidence>
<dbReference type="PROSITE" id="PS50404">
    <property type="entry name" value="GST_NTER"/>
    <property type="match status" value="1"/>
</dbReference>
<dbReference type="VEuPathDB" id="FungiDB:An07g08230"/>
<dbReference type="PANTHER" id="PTHR44051:SF8">
    <property type="entry name" value="GLUTATHIONE S-TRANSFERASE GSTA"/>
    <property type="match status" value="1"/>
</dbReference>
<dbReference type="SUPFAM" id="SSF47616">
    <property type="entry name" value="GST C-terminal domain-like"/>
    <property type="match status" value="1"/>
</dbReference>
<dbReference type="CDD" id="cd03048">
    <property type="entry name" value="GST_N_Ure2p_like"/>
    <property type="match status" value="1"/>
</dbReference>
<dbReference type="PROSITE" id="PS50405">
    <property type="entry name" value="GST_CTER"/>
    <property type="match status" value="1"/>
</dbReference>
<dbReference type="Gene3D" id="1.20.1050.10">
    <property type="match status" value="1"/>
</dbReference>
<dbReference type="InterPro" id="IPR004045">
    <property type="entry name" value="Glutathione_S-Trfase_N"/>
</dbReference>
<dbReference type="SFLD" id="SFLDS00019">
    <property type="entry name" value="Glutathione_Transferase_(cytos"/>
    <property type="match status" value="1"/>
</dbReference>
<feature type="domain" description="GST C-terminal" evidence="3">
    <location>
        <begin position="170"/>
        <end position="301"/>
    </location>
</feature>
<dbReference type="Pfam" id="PF00043">
    <property type="entry name" value="GST_C"/>
    <property type="match status" value="1"/>
</dbReference>
<dbReference type="PANTHER" id="PTHR44051">
    <property type="entry name" value="GLUTATHIONE S-TRANSFERASE-RELATED"/>
    <property type="match status" value="1"/>
</dbReference>
<comment type="similarity">
    <text evidence="1">Belongs to the GST superfamily.</text>
</comment>
<reference evidence="4" key="2">
    <citation type="submission" date="2025-08" db="UniProtKB">
        <authorList>
            <consortium name="RefSeq"/>
        </authorList>
    </citation>
    <scope>IDENTIFICATION</scope>
</reference>
<dbReference type="RefSeq" id="XP_059605399.1">
    <property type="nucleotide sequence ID" value="XM_059748636.1"/>
</dbReference>
<dbReference type="KEGG" id="ang:An07g08230"/>
<dbReference type="Gene3D" id="3.40.30.10">
    <property type="entry name" value="Glutaredoxin"/>
    <property type="match status" value="1"/>
</dbReference>
<dbReference type="Pfam" id="PF13409">
    <property type="entry name" value="GST_N_2"/>
    <property type="match status" value="1"/>
</dbReference>
<dbReference type="InterPro" id="IPR004046">
    <property type="entry name" value="GST_C"/>
</dbReference>
<reference evidence="4" key="1">
    <citation type="submission" date="2025-02" db="EMBL/GenBank/DDBJ databases">
        <authorList>
            <consortium name="NCBI Genome Project"/>
        </authorList>
    </citation>
    <scope>NUCLEOTIDE SEQUENCE</scope>
</reference>
<evidence type="ECO:0000256" key="1">
    <source>
        <dbReference type="ARBA" id="ARBA00007409"/>
    </source>
</evidence>
<dbReference type="InterPro" id="IPR010987">
    <property type="entry name" value="Glutathione-S-Trfase_C-like"/>
</dbReference>
<evidence type="ECO:0008006" key="5">
    <source>
        <dbReference type="Google" id="ProtNLM"/>
    </source>
</evidence>
<evidence type="ECO:0000259" key="3">
    <source>
        <dbReference type="PROSITE" id="PS50405"/>
    </source>
</evidence>
<evidence type="ECO:0000313" key="4">
    <source>
        <dbReference type="RefSeq" id="XP_059605399.1"/>
    </source>
</evidence>
<organism evidence="4">
    <name type="scientific">Aspergillus niger</name>
    <dbReference type="NCBI Taxonomy" id="5061"/>
    <lineage>
        <taxon>Eukaryota</taxon>
        <taxon>Fungi</taxon>
        <taxon>Dikarya</taxon>
        <taxon>Ascomycota</taxon>
        <taxon>Pezizomycotina</taxon>
        <taxon>Eurotiomycetes</taxon>
        <taxon>Eurotiomycetidae</taxon>
        <taxon>Eurotiales</taxon>
        <taxon>Aspergillaceae</taxon>
        <taxon>Aspergillus</taxon>
        <taxon>Aspergillus subgen. Circumdati</taxon>
    </lineage>
</organism>
<sequence length="307" mass="34665">MNLLITASNSSILPLSLPLPQIWPIKPNRTSVGQGLDDAIMLCKLTSDSIYSTTPIMASLFTETTPSRIKDTKGLHLLTTSTPNGKKVQILLEELKDIYGLRWTTSLIDLDTDEQKQPWFLAFNPNGKIPLLIDNNSSSNSDPIPVMESAAELLYLVETYDPDHHFHFSSAIHRSQLLQWLIFWSASGQPQQAGLNHFARFAAVEVPYAVERFKAETLRIYSVLELHLSNYLVGEGRGKYSIADINAYAWVRAWKRMTITEEEMDGFPLLRKWIERIGERPAVVRGVGDGYDEEVHPELLLTAKQGR</sequence>